<accession>A0A3S5IBH9</accession>
<protein>
    <submittedName>
        <fullName evidence="1">RND family efflux transporter MFP subunit protein</fullName>
    </submittedName>
</protein>
<evidence type="ECO:0000313" key="2">
    <source>
        <dbReference type="Proteomes" id="UP000279551"/>
    </source>
</evidence>
<dbReference type="KEGG" id="vg:55009364"/>
<proteinExistence type="predicted"/>
<dbReference type="RefSeq" id="YP_009818029.1">
    <property type="nucleotide sequence ID" value="NC_048131.1"/>
</dbReference>
<keyword evidence="2" id="KW-1185">Reference proteome</keyword>
<evidence type="ECO:0000313" key="1">
    <source>
        <dbReference type="EMBL" id="BBF66870.1"/>
    </source>
</evidence>
<sequence length="201" mass="22239">MCHSALLTAHTGHLVEQAVLQSVLTVCVTCRLVVLSDNLITDNQAVTRQYRLKGIADADLFHTTSTNLFELRWVMLQEHRLEHVTEHAVTEVTLEDHSLYLPLFGFLGEELKGLLFVTTSTASVHQVDVTVEGIQHAPASLILTATARVNDQNLTLIRTSVTGGCMEGVNLVTLHAHVRKLLVAVLTVRQPLVMHWGLVRL</sequence>
<dbReference type="GeneID" id="55009364"/>
<reference evidence="1 2" key="1">
    <citation type="journal article" date="2019" name="Microb. Biotechnol.">
        <title>Identification of three podoviruses infecting Klebsiella encoding capsule depolymerases that digest specific capsular types.</title>
        <authorList>
            <person name="Pan Y.-J."/>
            <person name="Lin T.-L."/>
            <person name="Chen Y.-Y."/>
            <person name="Lai P.-H."/>
            <person name="Tsai Y.-T."/>
            <person name="Hsu C.-R."/>
            <person name="Hsieh P.-F."/>
            <person name="Lin Y.-T."/>
            <person name="Wang J.-T."/>
        </authorList>
    </citation>
    <scope>NUCLEOTIDE SEQUENCE [LARGE SCALE GENOMIC DNA]</scope>
</reference>
<name>A0A3S5IBH9_BPK31</name>
<organism evidence="1 2">
    <name type="scientific">Klebsiella phage KN3-1</name>
    <name type="common">Bacteriophage KN3-1</name>
    <dbReference type="NCBI Taxonomy" id="2282630"/>
    <lineage>
        <taxon>Viruses</taxon>
        <taxon>Duplodnaviria</taxon>
        <taxon>Heunggongvirae</taxon>
        <taxon>Uroviricota</taxon>
        <taxon>Caudoviricetes</taxon>
        <taxon>Autographivirales</taxon>
        <taxon>Autotranscriptaviridae</taxon>
        <taxon>Studiervirinae</taxon>
        <taxon>Przondovirus</taxon>
        <taxon>Przondovirus KN31</taxon>
    </lineage>
</organism>
<dbReference type="EMBL" id="LC413194">
    <property type="protein sequence ID" value="BBF66870.1"/>
    <property type="molecule type" value="Genomic_DNA"/>
</dbReference>
<organismHost>
    <name type="scientific">Klebsiella pneumoniae</name>
    <dbReference type="NCBI Taxonomy" id="573"/>
</organismHost>
<dbReference type="Proteomes" id="UP000279551">
    <property type="component" value="Genome"/>
</dbReference>